<keyword evidence="2" id="KW-1185">Reference proteome</keyword>
<name>A0ABT6NFA4_9FIRM</name>
<accession>A0ABT6NFA4</accession>
<comment type="caution">
    <text evidence="1">The sequence shown here is derived from an EMBL/GenBank/DDBJ whole genome shotgun (WGS) entry which is preliminary data.</text>
</comment>
<dbReference type="EMBL" id="JARYZI010000009">
    <property type="protein sequence ID" value="MDH8679045.1"/>
    <property type="molecule type" value="Genomic_DNA"/>
</dbReference>
<evidence type="ECO:0000313" key="2">
    <source>
        <dbReference type="Proteomes" id="UP001158045"/>
    </source>
</evidence>
<dbReference type="RefSeq" id="WP_281094941.1">
    <property type="nucleotide sequence ID" value="NZ_JARYZI010000009.1"/>
</dbReference>
<reference evidence="1 2" key="1">
    <citation type="submission" date="2023-04" db="EMBL/GenBank/DDBJ databases">
        <title>Fusibacter bizertensis strain WBS, isolated from littoral bottom sediments of the Arctic seas - biochemical and genomic analysis.</title>
        <authorList>
            <person name="Brioukhanov A.L."/>
        </authorList>
    </citation>
    <scope>NUCLEOTIDE SEQUENCE [LARGE SCALE GENOMIC DNA]</scope>
    <source>
        <strain evidence="1 2">WBS</strain>
    </source>
</reference>
<gene>
    <name evidence="1" type="ORF">QE109_12870</name>
</gene>
<organism evidence="1 2">
    <name type="scientific">Fusibacter bizertensis</name>
    <dbReference type="NCBI Taxonomy" id="1488331"/>
    <lineage>
        <taxon>Bacteria</taxon>
        <taxon>Bacillati</taxon>
        <taxon>Bacillota</taxon>
        <taxon>Clostridia</taxon>
        <taxon>Eubacteriales</taxon>
        <taxon>Eubacteriales Family XII. Incertae Sedis</taxon>
        <taxon>Fusibacter</taxon>
    </lineage>
</organism>
<evidence type="ECO:0000313" key="1">
    <source>
        <dbReference type="EMBL" id="MDH8679045.1"/>
    </source>
</evidence>
<evidence type="ECO:0008006" key="3">
    <source>
        <dbReference type="Google" id="ProtNLM"/>
    </source>
</evidence>
<protein>
    <recommendedName>
        <fullName evidence="3">Lipoprotein</fullName>
    </recommendedName>
</protein>
<dbReference type="PROSITE" id="PS51257">
    <property type="entry name" value="PROKAR_LIPOPROTEIN"/>
    <property type="match status" value="1"/>
</dbReference>
<proteinExistence type="predicted"/>
<dbReference type="Proteomes" id="UP001158045">
    <property type="component" value="Unassembled WGS sequence"/>
</dbReference>
<sequence length="199" mass="23600">MKKLLILFIVLFFLGGCAKNIEPYEVIENDFDLDEAMIILEKTWEPIKAMTDSKFVTKPRVEIPSREEFFNIYKFTYMNDLIKNDIYESLVVTDSNGKEVKDPNGIILFDKGEYEVYIPTIYDEGVIIERAYLKESKYKEEYSYLDKIELIIEEKSNETITNYASGFYRTNIFRKNENDEWVLTETKGVMLYSWERGKK</sequence>